<evidence type="ECO:0000313" key="2">
    <source>
        <dbReference type="Proteomes" id="UP001200642"/>
    </source>
</evidence>
<dbReference type="AlphaFoldDB" id="A0AAE3ETN2"/>
<gene>
    <name evidence="1" type="ORF">K8352_01315</name>
</gene>
<evidence type="ECO:0000313" key="1">
    <source>
        <dbReference type="EMBL" id="MCG2459381.1"/>
    </source>
</evidence>
<proteinExistence type="predicted"/>
<dbReference type="EMBL" id="JAIRBC010000001">
    <property type="protein sequence ID" value="MCG2459381.1"/>
    <property type="molecule type" value="Genomic_DNA"/>
</dbReference>
<keyword evidence="2" id="KW-1185">Reference proteome</keyword>
<organism evidence="1 2">
    <name type="scientific">Cerina litoralis</name>
    <dbReference type="NCBI Taxonomy" id="2874477"/>
    <lineage>
        <taxon>Bacteria</taxon>
        <taxon>Pseudomonadati</taxon>
        <taxon>Bacteroidota</taxon>
        <taxon>Flavobacteriia</taxon>
        <taxon>Flavobacteriales</taxon>
        <taxon>Flavobacteriaceae</taxon>
        <taxon>Cerina</taxon>
    </lineage>
</organism>
<protein>
    <submittedName>
        <fullName evidence="1">DUF1295 domain-containing protein</fullName>
    </submittedName>
</protein>
<name>A0AAE3ETN2_9FLAO</name>
<reference evidence="1" key="1">
    <citation type="submission" date="2023-02" db="EMBL/GenBank/DDBJ databases">
        <title>Genome of Flavobacteriaceae gen. nov. sp. strain F89.</title>
        <authorList>
            <person name="Wang Y."/>
        </authorList>
    </citation>
    <scope>NUCLEOTIDE SEQUENCE</scope>
    <source>
        <strain evidence="1">F89</strain>
    </source>
</reference>
<dbReference type="RefSeq" id="WP_396022299.1">
    <property type="nucleotide sequence ID" value="NZ_JAIRBC010000001.1"/>
</dbReference>
<comment type="caution">
    <text evidence="1">The sequence shown here is derived from an EMBL/GenBank/DDBJ whole genome shotgun (WGS) entry which is preliminary data.</text>
</comment>
<dbReference type="Pfam" id="PF06966">
    <property type="entry name" value="DUF1295"/>
    <property type="match status" value="1"/>
</dbReference>
<sequence>MKNKWKKNPEYKRKIYTDGFFKFSRHLNYFGDILW</sequence>
<dbReference type="InterPro" id="IPR010721">
    <property type="entry name" value="UstE-like"/>
</dbReference>
<accession>A0AAE3ETN2</accession>
<dbReference type="Proteomes" id="UP001200642">
    <property type="component" value="Unassembled WGS sequence"/>
</dbReference>